<accession>A0L8A1</accession>
<sequence>MLEYALREVQQLEAGAPRQGMAKWVPWWDKLEPIEQNRLGDEGRFAMVRARMVMEKLQRVTVAGGAVLSHGEGCAMLEAMELVVAFIESVQLVETFQWSLDNTTESRQKTVQHQTAQNMMKQLFHQDEYAQLLPSKKQPFNEEQPQVLPHAFRQFWAAYPKQGRQHLNQFMVYRIWQQVVQEVDQNLIVRGAKAYAKFCILQGWRDQNEYYAAHEFLNEGCFGWAWHEMA</sequence>
<evidence type="ECO:0000313" key="1">
    <source>
        <dbReference type="EMBL" id="ABK44194.1"/>
    </source>
</evidence>
<dbReference type="AlphaFoldDB" id="A0L8A1"/>
<protein>
    <submittedName>
        <fullName evidence="1">Uncharacterized protein</fullName>
    </submittedName>
</protein>
<keyword evidence="2" id="KW-1185">Reference proteome</keyword>
<organism evidence="1 2">
    <name type="scientific">Magnetococcus marinus (strain ATCC BAA-1437 / JCM 17883 / MC-1)</name>
    <dbReference type="NCBI Taxonomy" id="156889"/>
    <lineage>
        <taxon>Bacteria</taxon>
        <taxon>Pseudomonadati</taxon>
        <taxon>Pseudomonadota</taxon>
        <taxon>Magnetococcia</taxon>
        <taxon>Magnetococcales</taxon>
        <taxon>Magnetococcaceae</taxon>
        <taxon>Magnetococcus</taxon>
    </lineage>
</organism>
<dbReference type="KEGG" id="mgm:Mmc1_1685"/>
<proteinExistence type="predicted"/>
<dbReference type="HOGENOM" id="CLU_1203657_0_0_5"/>
<reference evidence="2" key="1">
    <citation type="journal article" date="2009" name="Appl. Environ. Microbiol.">
        <title>Complete genome sequence of the chemolithoautotrophic marine magnetotactic coccus strain MC-1.</title>
        <authorList>
            <person name="Schubbe S."/>
            <person name="Williams T.J."/>
            <person name="Xie G."/>
            <person name="Kiss H.E."/>
            <person name="Brettin T.S."/>
            <person name="Martinez D."/>
            <person name="Ross C.A."/>
            <person name="Schuler D."/>
            <person name="Cox B.L."/>
            <person name="Nealson K.H."/>
            <person name="Bazylinski D.A."/>
        </authorList>
    </citation>
    <scope>NUCLEOTIDE SEQUENCE [LARGE SCALE GENOMIC DNA]</scope>
    <source>
        <strain evidence="2">ATCC BAA-1437 / JCM 17883 / MC-1</strain>
    </source>
</reference>
<dbReference type="Proteomes" id="UP000002586">
    <property type="component" value="Chromosome"/>
</dbReference>
<gene>
    <name evidence="1" type="ordered locus">Mmc1_1685</name>
</gene>
<reference evidence="1 2" key="2">
    <citation type="journal article" date="2012" name="Int. J. Syst. Evol. Microbiol.">
        <title>Magnetococcus marinus gen. nov., sp. nov., a marine, magnetotactic bacterium that represents a novel lineage (Magnetococcaceae fam. nov.; Magnetococcales ord. nov.) at the base of the Alphaproteobacteria.</title>
        <authorList>
            <person name="Bazylinski D.A."/>
            <person name="Williams T.J."/>
            <person name="Lefevre C.T."/>
            <person name="Berg R.J."/>
            <person name="Zhang C.L."/>
            <person name="Bowser S.S."/>
            <person name="Dean A.J."/>
            <person name="Beveridge T.J."/>
        </authorList>
    </citation>
    <scope>NUCLEOTIDE SEQUENCE [LARGE SCALE GENOMIC DNA]</scope>
    <source>
        <strain evidence="2">ATCC BAA-1437 / JCM 17883 / MC-1</strain>
    </source>
</reference>
<evidence type="ECO:0000313" key="2">
    <source>
        <dbReference type="Proteomes" id="UP000002586"/>
    </source>
</evidence>
<dbReference type="EMBL" id="CP000471">
    <property type="protein sequence ID" value="ABK44194.1"/>
    <property type="molecule type" value="Genomic_DNA"/>
</dbReference>
<name>A0L8A1_MAGMM</name>